<accession>A0ABQ3GCY8</accession>
<dbReference type="PANTHER" id="PTHR21180:SF32">
    <property type="entry name" value="ENDONUCLEASE_EXONUCLEASE_PHOSPHATASE FAMILY DOMAIN-CONTAINING PROTEIN 1"/>
    <property type="match status" value="1"/>
</dbReference>
<evidence type="ECO:0000256" key="2">
    <source>
        <dbReference type="SAM" id="Phobius"/>
    </source>
</evidence>
<evidence type="ECO:0000313" key="4">
    <source>
        <dbReference type="EMBL" id="GHD02064.1"/>
    </source>
</evidence>
<sequence length="246" mass="25448">MVRHRWQTRDNTRERPSPARVRWSLGRGALVCLAVGVIVWIGVSLVVRPWVGGGREIETVELDERPQTSAASPTASPTGSPTASPQSSRDSDQQPAAEDVRTVLVHVVGAVQEPGVYELDGGARALEALEAAGGATGEAATEGVNLAAEVADGQQIWIPTRDEAGRMPAPPPAGGTTGGAEGAAFVNVNTAGAAQLEELPGIGPALAGRIIDFRERNGPYQGIADLDAVSGIGPVLLEQLGDVVEF</sequence>
<keyword evidence="2" id="KW-1133">Transmembrane helix</keyword>
<dbReference type="InterPro" id="IPR051675">
    <property type="entry name" value="Endo/Exo/Phosphatase_dom_1"/>
</dbReference>
<reference evidence="5" key="1">
    <citation type="journal article" date="2019" name="Int. J. Syst. Evol. Microbiol.">
        <title>The Global Catalogue of Microorganisms (GCM) 10K type strain sequencing project: providing services to taxonomists for standard genome sequencing and annotation.</title>
        <authorList>
            <consortium name="The Broad Institute Genomics Platform"/>
            <consortium name="The Broad Institute Genome Sequencing Center for Infectious Disease"/>
            <person name="Wu L."/>
            <person name="Ma J."/>
        </authorList>
    </citation>
    <scope>NUCLEOTIDE SEQUENCE [LARGE SCALE GENOMIC DNA]</scope>
    <source>
        <strain evidence="5">KCTC 19466</strain>
    </source>
</reference>
<dbReference type="EMBL" id="BMXK01000002">
    <property type="protein sequence ID" value="GHD02064.1"/>
    <property type="molecule type" value="Genomic_DNA"/>
</dbReference>
<keyword evidence="5" id="KW-1185">Reference proteome</keyword>
<dbReference type="Gene3D" id="1.10.150.320">
    <property type="entry name" value="Photosystem II 12 kDa extrinsic protein"/>
    <property type="match status" value="1"/>
</dbReference>
<dbReference type="Pfam" id="PF12836">
    <property type="entry name" value="HHH_3"/>
    <property type="match status" value="1"/>
</dbReference>
<feature type="domain" description="Helix-hairpin-helix DNA-binding motif class 1" evidence="3">
    <location>
        <begin position="194"/>
        <end position="213"/>
    </location>
</feature>
<dbReference type="InterPro" id="IPR010994">
    <property type="entry name" value="RuvA_2-like"/>
</dbReference>
<organism evidence="4 5">
    <name type="scientific">Zhihengliuella salsuginis</name>
    <dbReference type="NCBI Taxonomy" id="578222"/>
    <lineage>
        <taxon>Bacteria</taxon>
        <taxon>Bacillati</taxon>
        <taxon>Actinomycetota</taxon>
        <taxon>Actinomycetes</taxon>
        <taxon>Micrococcales</taxon>
        <taxon>Micrococcaceae</taxon>
        <taxon>Zhihengliuella</taxon>
    </lineage>
</organism>
<dbReference type="Pfam" id="PF10531">
    <property type="entry name" value="SLBB"/>
    <property type="match status" value="1"/>
</dbReference>
<feature type="domain" description="Helix-hairpin-helix DNA-binding motif class 1" evidence="3">
    <location>
        <begin position="224"/>
        <end position="243"/>
    </location>
</feature>
<evidence type="ECO:0000259" key="3">
    <source>
        <dbReference type="SMART" id="SM00278"/>
    </source>
</evidence>
<gene>
    <name evidence="4" type="ORF">GCM10008096_06910</name>
</gene>
<dbReference type="RefSeq" id="WP_189348724.1">
    <property type="nucleotide sequence ID" value="NZ_BMXK01000002.1"/>
</dbReference>
<dbReference type="SUPFAM" id="SSF47781">
    <property type="entry name" value="RuvA domain 2-like"/>
    <property type="match status" value="1"/>
</dbReference>
<dbReference type="InterPro" id="IPR019554">
    <property type="entry name" value="Soluble_ligand-bd"/>
</dbReference>
<protein>
    <recommendedName>
        <fullName evidence="3">Helix-hairpin-helix DNA-binding motif class 1 domain-containing protein</fullName>
    </recommendedName>
</protein>
<dbReference type="InterPro" id="IPR003583">
    <property type="entry name" value="Hlx-hairpin-Hlx_DNA-bd_motif"/>
</dbReference>
<dbReference type="SMART" id="SM00278">
    <property type="entry name" value="HhH1"/>
    <property type="match status" value="2"/>
</dbReference>
<dbReference type="Gene3D" id="3.10.560.10">
    <property type="entry name" value="Outer membrane lipoprotein wza domain like"/>
    <property type="match status" value="1"/>
</dbReference>
<feature type="compositionally biased region" description="Low complexity" evidence="1">
    <location>
        <begin position="67"/>
        <end position="97"/>
    </location>
</feature>
<dbReference type="PANTHER" id="PTHR21180">
    <property type="entry name" value="ENDONUCLEASE/EXONUCLEASE/PHOSPHATASE FAMILY DOMAIN-CONTAINING PROTEIN 1"/>
    <property type="match status" value="1"/>
</dbReference>
<evidence type="ECO:0000313" key="5">
    <source>
        <dbReference type="Proteomes" id="UP000642819"/>
    </source>
</evidence>
<proteinExistence type="predicted"/>
<feature type="region of interest" description="Disordered" evidence="1">
    <location>
        <begin position="61"/>
        <end position="98"/>
    </location>
</feature>
<comment type="caution">
    <text evidence="4">The sequence shown here is derived from an EMBL/GenBank/DDBJ whole genome shotgun (WGS) entry which is preliminary data.</text>
</comment>
<name>A0ABQ3GCY8_9MICC</name>
<keyword evidence="2" id="KW-0812">Transmembrane</keyword>
<evidence type="ECO:0000256" key="1">
    <source>
        <dbReference type="SAM" id="MobiDB-lite"/>
    </source>
</evidence>
<keyword evidence="2" id="KW-0472">Membrane</keyword>
<dbReference type="Proteomes" id="UP000642819">
    <property type="component" value="Unassembled WGS sequence"/>
</dbReference>
<feature type="transmembrane region" description="Helical" evidence="2">
    <location>
        <begin position="21"/>
        <end position="43"/>
    </location>
</feature>